<reference evidence="1 2" key="1">
    <citation type="journal article" date="2024" name="Commun. Biol.">
        <title>Comparative genomic analysis of thermophilic fungi reveals convergent evolutionary adaptations and gene losses.</title>
        <authorList>
            <person name="Steindorff A.S."/>
            <person name="Aguilar-Pontes M.V."/>
            <person name="Robinson A.J."/>
            <person name="Andreopoulos B."/>
            <person name="LaButti K."/>
            <person name="Kuo A."/>
            <person name="Mondo S."/>
            <person name="Riley R."/>
            <person name="Otillar R."/>
            <person name="Haridas S."/>
            <person name="Lipzen A."/>
            <person name="Grimwood J."/>
            <person name="Schmutz J."/>
            <person name="Clum A."/>
            <person name="Reid I.D."/>
            <person name="Moisan M.C."/>
            <person name="Butler G."/>
            <person name="Nguyen T.T.M."/>
            <person name="Dewar K."/>
            <person name="Conant G."/>
            <person name="Drula E."/>
            <person name="Henrissat B."/>
            <person name="Hansel C."/>
            <person name="Singer S."/>
            <person name="Hutchinson M.I."/>
            <person name="de Vries R.P."/>
            <person name="Natvig D.O."/>
            <person name="Powell A.J."/>
            <person name="Tsang A."/>
            <person name="Grigoriev I.V."/>
        </authorList>
    </citation>
    <scope>NUCLEOTIDE SEQUENCE [LARGE SCALE GENOMIC DNA]</scope>
    <source>
        <strain evidence="1 2">CBS 494.80</strain>
    </source>
</reference>
<protein>
    <submittedName>
        <fullName evidence="1">Uncharacterized protein</fullName>
    </submittedName>
</protein>
<accession>A0ABR4CJQ7</accession>
<gene>
    <name evidence="1" type="ORF">VTL71DRAFT_13222</name>
</gene>
<sequence>MASSDPTTSSRDLVVFGPAPANPFTYATGDTKVLVKYKGKKIEGLVSSASLCQASPVWKNFIYPPWDTAWPQPEVPMIPKTLNFRQESGKALLILLDIVHLNFLRVPNAPSQETLRQVAQLCELYQCVAIVAPWIGKWRNVVLDDSDDADCIGSSWTFGFHDHFCEVVGYLVNHLELANDGEPLAWGYQRVMDTLPPGLFHLVLETRLDAIERILEVSYKQLSLYESRSNILCKASLAHLAADPGSELTLVERREAARCDIISHGSLLEGLQKFSLWPRKKSTEILDCIDNLRFHMRFVDRLDEIVKTCGGRALFSHKSCCCVDDGLGPQPQTGEFIEKTVLPEFIEHMRIQRTKLGT</sequence>
<dbReference type="Proteomes" id="UP001595075">
    <property type="component" value="Unassembled WGS sequence"/>
</dbReference>
<keyword evidence="2" id="KW-1185">Reference proteome</keyword>
<proteinExistence type="predicted"/>
<evidence type="ECO:0000313" key="1">
    <source>
        <dbReference type="EMBL" id="KAL2070196.1"/>
    </source>
</evidence>
<organism evidence="1 2">
    <name type="scientific">Oculimacula yallundae</name>
    <dbReference type="NCBI Taxonomy" id="86028"/>
    <lineage>
        <taxon>Eukaryota</taxon>
        <taxon>Fungi</taxon>
        <taxon>Dikarya</taxon>
        <taxon>Ascomycota</taxon>
        <taxon>Pezizomycotina</taxon>
        <taxon>Leotiomycetes</taxon>
        <taxon>Helotiales</taxon>
        <taxon>Ploettnerulaceae</taxon>
        <taxon>Oculimacula</taxon>
    </lineage>
</organism>
<dbReference type="EMBL" id="JAZHXI010000006">
    <property type="protein sequence ID" value="KAL2070196.1"/>
    <property type="molecule type" value="Genomic_DNA"/>
</dbReference>
<comment type="caution">
    <text evidence="1">The sequence shown here is derived from an EMBL/GenBank/DDBJ whole genome shotgun (WGS) entry which is preliminary data.</text>
</comment>
<evidence type="ECO:0000313" key="2">
    <source>
        <dbReference type="Proteomes" id="UP001595075"/>
    </source>
</evidence>
<name>A0ABR4CJQ7_9HELO</name>